<sequence length="69" mass="7085">MVIGSCCRPLESSDLMAFSLVSLTVLGCLHEDGNTSKSLSSSFSKALLVVSCCLPGEGISLSTAFGVLD</sequence>
<dbReference type="EMBL" id="ASGP02000002">
    <property type="protein sequence ID" value="KAH9521478.1"/>
    <property type="molecule type" value="Genomic_DNA"/>
</dbReference>
<protein>
    <submittedName>
        <fullName evidence="1">Uncharacterized protein</fullName>
    </submittedName>
</protein>
<comment type="caution">
    <text evidence="1">The sequence shown here is derived from an EMBL/GenBank/DDBJ whole genome shotgun (WGS) entry which is preliminary data.</text>
</comment>
<name>A0A922I8R6_DERFA</name>
<keyword evidence="2" id="KW-1185">Reference proteome</keyword>
<gene>
    <name evidence="1" type="ORF">DERF_005132</name>
</gene>
<reference evidence="1" key="2">
    <citation type="journal article" date="2022" name="Res Sq">
        <title>Comparative Genomics Reveals Insights into the Divergent Evolution of Astigmatic Mites and Household Pest Adaptations.</title>
        <authorList>
            <person name="Xiong Q."/>
            <person name="Wan A.T.-Y."/>
            <person name="Liu X.-Y."/>
            <person name="Fung C.S.-H."/>
            <person name="Xiao X."/>
            <person name="Malainual N."/>
            <person name="Hou J."/>
            <person name="Wang L."/>
            <person name="Wang M."/>
            <person name="Yang K."/>
            <person name="Cui Y."/>
            <person name="Leung E."/>
            <person name="Nong W."/>
            <person name="Shin S.-K."/>
            <person name="Au S."/>
            <person name="Jeong K.Y."/>
            <person name="Chew F.T."/>
            <person name="Hui J."/>
            <person name="Leung T.F."/>
            <person name="Tungtrongchitr A."/>
            <person name="Zhong N."/>
            <person name="Liu Z."/>
            <person name="Tsui S."/>
        </authorList>
    </citation>
    <scope>NUCLEOTIDE SEQUENCE</scope>
    <source>
        <strain evidence="1">Derf</strain>
        <tissue evidence="1">Whole organism</tissue>
    </source>
</reference>
<evidence type="ECO:0000313" key="1">
    <source>
        <dbReference type="EMBL" id="KAH9521478.1"/>
    </source>
</evidence>
<dbReference type="AlphaFoldDB" id="A0A922I8R6"/>
<accession>A0A922I8R6</accession>
<proteinExistence type="predicted"/>
<evidence type="ECO:0000313" key="2">
    <source>
        <dbReference type="Proteomes" id="UP000790347"/>
    </source>
</evidence>
<reference evidence="1" key="1">
    <citation type="submission" date="2013-05" db="EMBL/GenBank/DDBJ databases">
        <authorList>
            <person name="Yim A.K.Y."/>
            <person name="Chan T.F."/>
            <person name="Ji K.M."/>
            <person name="Liu X.Y."/>
            <person name="Zhou J.W."/>
            <person name="Li R.Q."/>
            <person name="Yang K.Y."/>
            <person name="Li J."/>
            <person name="Li M."/>
            <person name="Law P.T.W."/>
            <person name="Wu Y.L."/>
            <person name="Cai Z.L."/>
            <person name="Qin H."/>
            <person name="Bao Y."/>
            <person name="Leung R.K.K."/>
            <person name="Ng P.K.S."/>
            <person name="Zou J."/>
            <person name="Zhong X.J."/>
            <person name="Ran P.X."/>
            <person name="Zhong N.S."/>
            <person name="Liu Z.G."/>
            <person name="Tsui S.K.W."/>
        </authorList>
    </citation>
    <scope>NUCLEOTIDE SEQUENCE</scope>
    <source>
        <strain evidence="1">Derf</strain>
        <tissue evidence="1">Whole organism</tissue>
    </source>
</reference>
<organism evidence="1 2">
    <name type="scientific">Dermatophagoides farinae</name>
    <name type="common">American house dust mite</name>
    <dbReference type="NCBI Taxonomy" id="6954"/>
    <lineage>
        <taxon>Eukaryota</taxon>
        <taxon>Metazoa</taxon>
        <taxon>Ecdysozoa</taxon>
        <taxon>Arthropoda</taxon>
        <taxon>Chelicerata</taxon>
        <taxon>Arachnida</taxon>
        <taxon>Acari</taxon>
        <taxon>Acariformes</taxon>
        <taxon>Sarcoptiformes</taxon>
        <taxon>Astigmata</taxon>
        <taxon>Psoroptidia</taxon>
        <taxon>Analgoidea</taxon>
        <taxon>Pyroglyphidae</taxon>
        <taxon>Dermatophagoidinae</taxon>
        <taxon>Dermatophagoides</taxon>
    </lineage>
</organism>
<dbReference type="Proteomes" id="UP000790347">
    <property type="component" value="Unassembled WGS sequence"/>
</dbReference>